<protein>
    <submittedName>
        <fullName evidence="1">Uncharacterized protein</fullName>
    </submittedName>
</protein>
<evidence type="ECO:0000313" key="2">
    <source>
        <dbReference type="Proteomes" id="UP001143910"/>
    </source>
</evidence>
<evidence type="ECO:0000313" key="1">
    <source>
        <dbReference type="EMBL" id="KAJ2977567.1"/>
    </source>
</evidence>
<gene>
    <name evidence="1" type="ORF">NQ176_g4300</name>
</gene>
<proteinExistence type="predicted"/>
<dbReference type="Proteomes" id="UP001143910">
    <property type="component" value="Unassembled WGS sequence"/>
</dbReference>
<comment type="caution">
    <text evidence="1">The sequence shown here is derived from an EMBL/GenBank/DDBJ whole genome shotgun (WGS) entry which is preliminary data.</text>
</comment>
<name>A0ACC1NFA5_9HYPO</name>
<keyword evidence="2" id="KW-1185">Reference proteome</keyword>
<organism evidence="1 2">
    <name type="scientific">Zarea fungicola</name>
    <dbReference type="NCBI Taxonomy" id="93591"/>
    <lineage>
        <taxon>Eukaryota</taxon>
        <taxon>Fungi</taxon>
        <taxon>Dikarya</taxon>
        <taxon>Ascomycota</taxon>
        <taxon>Pezizomycotina</taxon>
        <taxon>Sordariomycetes</taxon>
        <taxon>Hypocreomycetidae</taxon>
        <taxon>Hypocreales</taxon>
        <taxon>Cordycipitaceae</taxon>
        <taxon>Zarea</taxon>
    </lineage>
</organism>
<reference evidence="1" key="1">
    <citation type="submission" date="2022-08" db="EMBL/GenBank/DDBJ databases">
        <title>Genome Sequence of Lecanicillium fungicola.</title>
        <authorList>
            <person name="Buettner E."/>
        </authorList>
    </citation>
    <scope>NUCLEOTIDE SEQUENCE</scope>
    <source>
        <strain evidence="1">Babe33</strain>
    </source>
</reference>
<sequence>MASSTQARATAHSQHSLVSETSIDPLRDQQIVATPDSLHDEPEKLKKLPSSASEDLYKPKTLKFWLVLLSTFTSMFLVALDRTIISTAIPRITDDFKTQGDIGWYGSAYMLTTAAFQLLFGRIYSFYDLKWTFLISIVLFEVGSAICGAAPSSTVFIVGRAIAGLGSAGIMTGSIVTIIPLVPLHKRPMFQGMFGMVFGIASVAGPLVGGAFTEHATWRWCFYMNLPIGGLAMVFLYFFEFPKTKSMDLSPKAKLIRLDPLGTIIFIPTIVSLLLALQWGGSTFPWSNWRIILLFVCFAIGAVAFGIVQYKMPESASLPWHLIKQRTMALATCFITFLAGGMMILVYYIPLWFQTTHGVEPIKSGIYTIPLVLSLVVASILSGIITQKSGYYVPSMIMGPCVLLIAEGLLTTFKPTTGSPHWIGFQFLAGFGIGLGLQTANLAVQATVDKKDVATGMAICFFAQQLGGAIFVAVGQTILSTSLVSRLSKIPGLDAKTIINTGATQLHNTVPAKYLPVVIDAYNYAVTRIFFASLGITAIQLLSSFGVEWKSIKKPSESKATDAEEQKDNKD</sequence>
<dbReference type="EMBL" id="JANJQO010000459">
    <property type="protein sequence ID" value="KAJ2977567.1"/>
    <property type="molecule type" value="Genomic_DNA"/>
</dbReference>
<accession>A0ACC1NFA5</accession>